<dbReference type="Proteomes" id="UP001627154">
    <property type="component" value="Unassembled WGS sequence"/>
</dbReference>
<keyword evidence="2" id="KW-1185">Reference proteome</keyword>
<dbReference type="EMBL" id="JBJJXI010000088">
    <property type="protein sequence ID" value="KAL3394769.1"/>
    <property type="molecule type" value="Genomic_DNA"/>
</dbReference>
<reference evidence="1 2" key="1">
    <citation type="journal article" date="2024" name="bioRxiv">
        <title>A reference genome for Trichogramma kaykai: A tiny desert-dwelling parasitoid wasp with competing sex-ratio distorters.</title>
        <authorList>
            <person name="Culotta J."/>
            <person name="Lindsey A.R."/>
        </authorList>
    </citation>
    <scope>NUCLEOTIDE SEQUENCE [LARGE SCALE GENOMIC DNA]</scope>
    <source>
        <strain evidence="1 2">KSX58</strain>
    </source>
</reference>
<sequence>MSCAVKGCTYKVKNGVEHDPNIQIKWLESVDMAYFKLQKWQGLCDSHFQPKYFNPKGASTFLILFFPPFNFKHLNSIFILFYQGNAFKKVHVLQPLMQTRVVLPTKYLQDHNYYYEEEDLTLKYRNKRHLARYKRLKRNESEIAHINELAMLDVQEIVIDSADQPKEKSNVKELTFALQSNISSLKGIEQFKNSTLISNTMVQTFTGLNNYLLFNEVFQTVSPIINTLKYKSKKILSISNENKLFLTFWKIRRNIPDADLAIYFNCTQMDIKKIILSVIDLLLKTWAPNQQLWPSLDTLNDCLPQCFKENYSLHKKKLIGPKVTRLFPKTPNQNILSLSQRPVVIKKMSKFKSLKTKLDSNYENLAPEIAGICFVLSYFTARELD</sequence>
<comment type="caution">
    <text evidence="1">The sequence shown here is derived from an EMBL/GenBank/DDBJ whole genome shotgun (WGS) entry which is preliminary data.</text>
</comment>
<accession>A0ABD2WQ74</accession>
<dbReference type="PANTHER" id="PTHR23080">
    <property type="entry name" value="THAP DOMAIN PROTEIN"/>
    <property type="match status" value="1"/>
</dbReference>
<gene>
    <name evidence="1" type="ORF">TKK_011051</name>
</gene>
<dbReference type="AlphaFoldDB" id="A0ABD2WQ74"/>
<evidence type="ECO:0000313" key="2">
    <source>
        <dbReference type="Proteomes" id="UP001627154"/>
    </source>
</evidence>
<dbReference type="SUPFAM" id="SSF57716">
    <property type="entry name" value="Glucocorticoid receptor-like (DNA-binding domain)"/>
    <property type="match status" value="1"/>
</dbReference>
<name>A0ABD2WQ74_9HYME</name>
<evidence type="ECO:0008006" key="3">
    <source>
        <dbReference type="Google" id="ProtNLM"/>
    </source>
</evidence>
<protein>
    <recommendedName>
        <fullName evidence="3">THAP-type domain-containing protein</fullName>
    </recommendedName>
</protein>
<proteinExistence type="predicted"/>
<organism evidence="1 2">
    <name type="scientific">Trichogramma kaykai</name>
    <dbReference type="NCBI Taxonomy" id="54128"/>
    <lineage>
        <taxon>Eukaryota</taxon>
        <taxon>Metazoa</taxon>
        <taxon>Ecdysozoa</taxon>
        <taxon>Arthropoda</taxon>
        <taxon>Hexapoda</taxon>
        <taxon>Insecta</taxon>
        <taxon>Pterygota</taxon>
        <taxon>Neoptera</taxon>
        <taxon>Endopterygota</taxon>
        <taxon>Hymenoptera</taxon>
        <taxon>Apocrita</taxon>
        <taxon>Proctotrupomorpha</taxon>
        <taxon>Chalcidoidea</taxon>
        <taxon>Trichogrammatidae</taxon>
        <taxon>Trichogramma</taxon>
    </lineage>
</organism>
<evidence type="ECO:0000313" key="1">
    <source>
        <dbReference type="EMBL" id="KAL3394769.1"/>
    </source>
</evidence>